<gene>
    <name evidence="1" type="ORF">AAFH96_21715</name>
</gene>
<evidence type="ECO:0000313" key="1">
    <source>
        <dbReference type="EMBL" id="MFB6395707.1"/>
    </source>
</evidence>
<comment type="caution">
    <text evidence="1">The sequence shown here is derived from an EMBL/GenBank/DDBJ whole genome shotgun (WGS) entry which is preliminary data.</text>
</comment>
<dbReference type="Proteomes" id="UP001582793">
    <property type="component" value="Unassembled WGS sequence"/>
</dbReference>
<evidence type="ECO:0008006" key="3">
    <source>
        <dbReference type="Google" id="ProtNLM"/>
    </source>
</evidence>
<sequence>MRQPPGPPADGDRVTAPGFGHGDCHDTALGTLLGLAGVAHPEDLILGELAFGVTVDRGVADGLSLSYRSGPALPPATGPAGTGITPTRWRATDLPDLCRHLRDRTRDGRPVAVTVDQYDYEPAPFHRVAHVPHDLVVTSATGSGLDVLDSFPASRFAGTVEPSRFARWADSPHLGAARYATVELAVRPGAAEEAAGWLARNWRDRIRRNVAAMLDPSDRHGVAAIGLVADRLADWLAGPDFQPDAGRRRELAVSSFTDLGAMRRGHALWLSRVAGLGRPALGECADRVRAVSRQWDVAASLWLAGARSGQVVDPAAADLVARGLHQVPKLLRLIAAAERRMVEQIDAAVHTGG</sequence>
<organism evidence="1 2">
    <name type="scientific">Polymorphospora lycopeni</name>
    <dbReference type="NCBI Taxonomy" id="3140240"/>
    <lineage>
        <taxon>Bacteria</taxon>
        <taxon>Bacillati</taxon>
        <taxon>Actinomycetota</taxon>
        <taxon>Actinomycetes</taxon>
        <taxon>Micromonosporales</taxon>
        <taxon>Micromonosporaceae</taxon>
        <taxon>Polymorphospora</taxon>
    </lineage>
</organism>
<evidence type="ECO:0000313" key="2">
    <source>
        <dbReference type="Proteomes" id="UP001582793"/>
    </source>
</evidence>
<protein>
    <recommendedName>
        <fullName evidence="3">Butirosin biosynthesis protein H-like</fullName>
    </recommendedName>
</protein>
<dbReference type="EMBL" id="JBCGDC010000067">
    <property type="protein sequence ID" value="MFB6395707.1"/>
    <property type="molecule type" value="Genomic_DNA"/>
</dbReference>
<dbReference type="RefSeq" id="WP_364212594.1">
    <property type="nucleotide sequence ID" value="NZ_JBCGDC010000067.1"/>
</dbReference>
<name>A0ABV5CUM6_9ACTN</name>
<reference evidence="1 2" key="1">
    <citation type="submission" date="2024-04" db="EMBL/GenBank/DDBJ databases">
        <title>Polymorphospora sp. isolated from Baiyangdian Lake in Xiong'an New Area.</title>
        <authorList>
            <person name="Zhang X."/>
            <person name="Liu J."/>
        </authorList>
    </citation>
    <scope>NUCLEOTIDE SEQUENCE [LARGE SCALE GENOMIC DNA]</scope>
    <source>
        <strain evidence="1 2">2-325</strain>
    </source>
</reference>
<accession>A0ABV5CUM6</accession>
<proteinExistence type="predicted"/>
<keyword evidence="2" id="KW-1185">Reference proteome</keyword>